<keyword evidence="2" id="KW-1185">Reference proteome</keyword>
<protein>
    <submittedName>
        <fullName evidence="1">Uncharacterized protein</fullName>
    </submittedName>
</protein>
<dbReference type="EMBL" id="JBEHCU010005036">
    <property type="protein sequence ID" value="KAL1401123.1"/>
    <property type="molecule type" value="Genomic_DNA"/>
</dbReference>
<evidence type="ECO:0000313" key="2">
    <source>
        <dbReference type="Proteomes" id="UP001562425"/>
    </source>
</evidence>
<evidence type="ECO:0000313" key="1">
    <source>
        <dbReference type="EMBL" id="KAL1401123.1"/>
    </source>
</evidence>
<proteinExistence type="predicted"/>
<sequence length="134" mass="15087">MENFDGVGSGHDPGPGFRILRWFEDLWRQHGRWNNLTYNHGVLQLAIVEMQPRDLKVVESLVVLNPSLPSSRISHQPRLQLVQNASGFGIQRSGRNNPLCQLNAEAASDVENIPVEETSPNASKTRTTWTRIFA</sequence>
<dbReference type="Proteomes" id="UP001562425">
    <property type="component" value="Unassembled WGS sequence"/>
</dbReference>
<reference evidence="1 2" key="1">
    <citation type="submission" date="2024-05" db="EMBL/GenBank/DDBJ databases">
        <title>Culex pipiens pipiens assembly and annotation.</title>
        <authorList>
            <person name="Alout H."/>
            <person name="Durand T."/>
        </authorList>
    </citation>
    <scope>NUCLEOTIDE SEQUENCE [LARGE SCALE GENOMIC DNA]</scope>
    <source>
        <strain evidence="1">HA-2024</strain>
        <tissue evidence="1">Whole body</tissue>
    </source>
</reference>
<organism evidence="1 2">
    <name type="scientific">Culex pipiens pipiens</name>
    <name type="common">Northern house mosquito</name>
    <dbReference type="NCBI Taxonomy" id="38569"/>
    <lineage>
        <taxon>Eukaryota</taxon>
        <taxon>Metazoa</taxon>
        <taxon>Ecdysozoa</taxon>
        <taxon>Arthropoda</taxon>
        <taxon>Hexapoda</taxon>
        <taxon>Insecta</taxon>
        <taxon>Pterygota</taxon>
        <taxon>Neoptera</taxon>
        <taxon>Endopterygota</taxon>
        <taxon>Diptera</taxon>
        <taxon>Nematocera</taxon>
        <taxon>Culicoidea</taxon>
        <taxon>Culicidae</taxon>
        <taxon>Culicinae</taxon>
        <taxon>Culicini</taxon>
        <taxon>Culex</taxon>
        <taxon>Culex</taxon>
    </lineage>
</organism>
<name>A0ABD1DNE2_CULPP</name>
<gene>
    <name evidence="1" type="ORF">pipiens_006863</name>
</gene>
<dbReference type="AlphaFoldDB" id="A0ABD1DNE2"/>
<comment type="caution">
    <text evidence="1">The sequence shown here is derived from an EMBL/GenBank/DDBJ whole genome shotgun (WGS) entry which is preliminary data.</text>
</comment>
<accession>A0ABD1DNE2</accession>